<accession>Q07NT2</accession>
<dbReference type="InterPro" id="IPR004843">
    <property type="entry name" value="Calcineurin-like_PHP"/>
</dbReference>
<dbReference type="HOGENOM" id="CLU_023125_4_1_5"/>
<dbReference type="GO" id="GO:0016791">
    <property type="term" value="F:phosphatase activity"/>
    <property type="evidence" value="ECO:0007669"/>
    <property type="project" value="TreeGrafter"/>
</dbReference>
<dbReference type="KEGG" id="rpe:RPE_2463"/>
<dbReference type="Gene3D" id="3.60.21.10">
    <property type="match status" value="1"/>
</dbReference>
<sequence length="300" mass="33376">MAISRFFESNFISSNCSVGIARQRHPSLRSFWWTLSLKLLNSMSTVCAIGDIHGRSDLLKTLLDFLDEHSSRSKQSPRVYFLGDIVDRGPDSYGAMDLVCETLERWPDSRLLLGNHDFLFRDALTKQNLVEAWYARGAATTLASYLGPSDFYSLDELVGISDRFPEHLRVLEAASTIEVMGRYAFVHAGIDPSVELSGQDLNVLLQTRTKFLDHVGALSHVVVHGHTPLTPPRPVVTENRISLDTNAVYSGVLTMAMIDTENDSIEFYSTDPGGDVKPIAPTLLDRGLGTIWRAPRLHTV</sequence>
<dbReference type="GO" id="GO:0005737">
    <property type="term" value="C:cytoplasm"/>
    <property type="evidence" value="ECO:0007669"/>
    <property type="project" value="TreeGrafter"/>
</dbReference>
<dbReference type="Pfam" id="PF00149">
    <property type="entry name" value="Metallophos"/>
    <property type="match status" value="1"/>
</dbReference>
<evidence type="ECO:0000313" key="2">
    <source>
        <dbReference type="EMBL" id="ABJ06402.1"/>
    </source>
</evidence>
<proteinExistence type="predicted"/>
<dbReference type="AlphaFoldDB" id="Q07NT2"/>
<dbReference type="GO" id="GO:0110154">
    <property type="term" value="P:RNA decapping"/>
    <property type="evidence" value="ECO:0007669"/>
    <property type="project" value="TreeGrafter"/>
</dbReference>
<dbReference type="EMBL" id="CP000463">
    <property type="protein sequence ID" value="ABJ06402.1"/>
    <property type="molecule type" value="Genomic_DNA"/>
</dbReference>
<dbReference type="SUPFAM" id="SSF56300">
    <property type="entry name" value="Metallo-dependent phosphatases"/>
    <property type="match status" value="1"/>
</dbReference>
<dbReference type="eggNOG" id="COG0639">
    <property type="taxonomic scope" value="Bacteria"/>
</dbReference>
<dbReference type="InterPro" id="IPR029052">
    <property type="entry name" value="Metallo-depent_PP-like"/>
</dbReference>
<reference evidence="2" key="1">
    <citation type="submission" date="2006-09" db="EMBL/GenBank/DDBJ databases">
        <title>Complete sequence of Rhodopseudomonas palustris BisA53.</title>
        <authorList>
            <consortium name="US DOE Joint Genome Institute"/>
            <person name="Copeland A."/>
            <person name="Lucas S."/>
            <person name="Lapidus A."/>
            <person name="Barry K."/>
            <person name="Detter J.C."/>
            <person name="Glavina del Rio T."/>
            <person name="Hammon N."/>
            <person name="Israni S."/>
            <person name="Dalin E."/>
            <person name="Tice H."/>
            <person name="Pitluck S."/>
            <person name="Chain P."/>
            <person name="Malfatti S."/>
            <person name="Shin M."/>
            <person name="Vergez L."/>
            <person name="Schmutz J."/>
            <person name="Larimer F."/>
            <person name="Land M."/>
            <person name="Hauser L."/>
            <person name="Pelletier D.A."/>
            <person name="Kyrpides N."/>
            <person name="Kim E."/>
            <person name="Harwood C.S."/>
            <person name="Oda Y."/>
            <person name="Richardson P."/>
        </authorList>
    </citation>
    <scope>NUCLEOTIDE SEQUENCE [LARGE SCALE GENOMIC DNA]</scope>
    <source>
        <strain evidence="2">BisA53</strain>
    </source>
</reference>
<protein>
    <submittedName>
        <fullName evidence="2">Metallophosphoesterase</fullName>
    </submittedName>
</protein>
<dbReference type="InterPro" id="IPR050126">
    <property type="entry name" value="Ap4A_hydrolase"/>
</dbReference>
<gene>
    <name evidence="2" type="ordered locus">RPE_2463</name>
</gene>
<dbReference type="STRING" id="316055.RPE_2463"/>
<evidence type="ECO:0000259" key="1">
    <source>
        <dbReference type="Pfam" id="PF00149"/>
    </source>
</evidence>
<dbReference type="PANTHER" id="PTHR42850:SF11">
    <property type="entry name" value="BIS(5'-NUCLEOSYL)-TETRAPHOSPHATASE [SYMMETRICAL]"/>
    <property type="match status" value="1"/>
</dbReference>
<dbReference type="PANTHER" id="PTHR42850">
    <property type="entry name" value="METALLOPHOSPHOESTERASE"/>
    <property type="match status" value="1"/>
</dbReference>
<feature type="domain" description="Calcineurin-like phosphoesterase" evidence="1">
    <location>
        <begin position="45"/>
        <end position="230"/>
    </location>
</feature>
<organism evidence="2">
    <name type="scientific">Rhodopseudomonas palustris (strain BisA53)</name>
    <dbReference type="NCBI Taxonomy" id="316055"/>
    <lineage>
        <taxon>Bacteria</taxon>
        <taxon>Pseudomonadati</taxon>
        <taxon>Pseudomonadota</taxon>
        <taxon>Alphaproteobacteria</taxon>
        <taxon>Hyphomicrobiales</taxon>
        <taxon>Nitrobacteraceae</taxon>
        <taxon>Rhodopseudomonas</taxon>
    </lineage>
</organism>
<name>Q07NT2_RHOP5</name>
<dbReference type="GO" id="GO:0008803">
    <property type="term" value="F:bis(5'-nucleosyl)-tetraphosphatase (symmetrical) activity"/>
    <property type="evidence" value="ECO:0007669"/>
    <property type="project" value="TreeGrafter"/>
</dbReference>